<dbReference type="Proteomes" id="UP000593562">
    <property type="component" value="Unassembled WGS sequence"/>
</dbReference>
<dbReference type="PANTHER" id="PTHR46519">
    <property type="entry name" value="RING/U-BOX SUPERFAMILY PROTEIN"/>
    <property type="match status" value="1"/>
</dbReference>
<dbReference type="OrthoDB" id="6078042at2759"/>
<feature type="compositionally biased region" description="Basic and acidic residues" evidence="1">
    <location>
        <begin position="1"/>
        <end position="10"/>
    </location>
</feature>
<dbReference type="PANTHER" id="PTHR46519:SF2">
    <property type="entry name" value="RING_U-BOX SUPERFAMILY PROTEIN"/>
    <property type="match status" value="1"/>
</dbReference>
<sequence length="155" mass="17552">MNMSESHESEIQGSLGDAIERKNDYGTWAQDHIEMQNECRDDNGSSREQSHDLGDVERERVGQIVRGWMESDIGEDTSNVSHRNGSPRAEWLGETEHERVSIVREWVQMTSQQRGSCGGQRVDQAAVVHRQPDHVREGSLTDQDEGQPSTFIETC</sequence>
<feature type="compositionally biased region" description="Polar residues" evidence="1">
    <location>
        <begin position="146"/>
        <end position="155"/>
    </location>
</feature>
<protein>
    <submittedName>
        <fullName evidence="2">Uncharacterized protein</fullName>
    </submittedName>
</protein>
<gene>
    <name evidence="2" type="ORF">HS088_TW16G00161</name>
</gene>
<comment type="caution">
    <text evidence="2">The sequence shown here is derived from an EMBL/GenBank/DDBJ whole genome shotgun (WGS) entry which is preliminary data.</text>
</comment>
<keyword evidence="3" id="KW-1185">Reference proteome</keyword>
<feature type="region of interest" description="Disordered" evidence="1">
    <location>
        <begin position="131"/>
        <end position="155"/>
    </location>
</feature>
<proteinExistence type="predicted"/>
<dbReference type="EMBL" id="JAAARO010000016">
    <property type="protein sequence ID" value="KAF5733721.1"/>
    <property type="molecule type" value="Genomic_DNA"/>
</dbReference>
<evidence type="ECO:0000313" key="3">
    <source>
        <dbReference type="Proteomes" id="UP000593562"/>
    </source>
</evidence>
<evidence type="ECO:0000256" key="1">
    <source>
        <dbReference type="SAM" id="MobiDB-lite"/>
    </source>
</evidence>
<feature type="compositionally biased region" description="Basic and acidic residues" evidence="1">
    <location>
        <begin position="31"/>
        <end position="61"/>
    </location>
</feature>
<evidence type="ECO:0000313" key="2">
    <source>
        <dbReference type="EMBL" id="KAF5733721.1"/>
    </source>
</evidence>
<organism evidence="2 3">
    <name type="scientific">Tripterygium wilfordii</name>
    <name type="common">Thunder God vine</name>
    <dbReference type="NCBI Taxonomy" id="458696"/>
    <lineage>
        <taxon>Eukaryota</taxon>
        <taxon>Viridiplantae</taxon>
        <taxon>Streptophyta</taxon>
        <taxon>Embryophyta</taxon>
        <taxon>Tracheophyta</taxon>
        <taxon>Spermatophyta</taxon>
        <taxon>Magnoliopsida</taxon>
        <taxon>eudicotyledons</taxon>
        <taxon>Gunneridae</taxon>
        <taxon>Pentapetalae</taxon>
        <taxon>rosids</taxon>
        <taxon>fabids</taxon>
        <taxon>Celastrales</taxon>
        <taxon>Celastraceae</taxon>
        <taxon>Tripterygium</taxon>
    </lineage>
</organism>
<reference evidence="2 3" key="1">
    <citation type="journal article" date="2020" name="Nat. Commun.">
        <title>Genome of Tripterygium wilfordii and identification of cytochrome P450 involved in triptolide biosynthesis.</title>
        <authorList>
            <person name="Tu L."/>
            <person name="Su P."/>
            <person name="Zhang Z."/>
            <person name="Gao L."/>
            <person name="Wang J."/>
            <person name="Hu T."/>
            <person name="Zhou J."/>
            <person name="Zhang Y."/>
            <person name="Zhao Y."/>
            <person name="Liu Y."/>
            <person name="Song Y."/>
            <person name="Tong Y."/>
            <person name="Lu Y."/>
            <person name="Yang J."/>
            <person name="Xu C."/>
            <person name="Jia M."/>
            <person name="Peters R.J."/>
            <person name="Huang L."/>
            <person name="Gao W."/>
        </authorList>
    </citation>
    <scope>NUCLEOTIDE SEQUENCE [LARGE SCALE GENOMIC DNA]</scope>
    <source>
        <strain evidence="3">cv. XIE 37</strain>
        <tissue evidence="2">Leaf</tissue>
    </source>
</reference>
<accession>A0A7J7CI58</accession>
<dbReference type="InParanoid" id="A0A7J7CI58"/>
<feature type="region of interest" description="Disordered" evidence="1">
    <location>
        <begin position="1"/>
        <end position="93"/>
    </location>
</feature>
<dbReference type="AlphaFoldDB" id="A0A7J7CI58"/>
<name>A0A7J7CI58_TRIWF</name>